<keyword evidence="3" id="KW-1185">Reference proteome</keyword>
<organism evidence="2 3">
    <name type="scientific">Sphaerisporangium melleum</name>
    <dbReference type="NCBI Taxonomy" id="321316"/>
    <lineage>
        <taxon>Bacteria</taxon>
        <taxon>Bacillati</taxon>
        <taxon>Actinomycetota</taxon>
        <taxon>Actinomycetes</taxon>
        <taxon>Streptosporangiales</taxon>
        <taxon>Streptosporangiaceae</taxon>
        <taxon>Sphaerisporangium</taxon>
    </lineage>
</organism>
<name>A0A917RD07_9ACTN</name>
<dbReference type="AlphaFoldDB" id="A0A917RD07"/>
<evidence type="ECO:0000313" key="3">
    <source>
        <dbReference type="Proteomes" id="UP000645217"/>
    </source>
</evidence>
<reference evidence="2" key="2">
    <citation type="submission" date="2020-09" db="EMBL/GenBank/DDBJ databases">
        <authorList>
            <person name="Sun Q."/>
            <person name="Ohkuma M."/>
        </authorList>
    </citation>
    <scope>NUCLEOTIDE SEQUENCE</scope>
    <source>
        <strain evidence="2">JCM 13064</strain>
    </source>
</reference>
<dbReference type="InterPro" id="IPR011663">
    <property type="entry name" value="UTRA"/>
</dbReference>
<protein>
    <recommendedName>
        <fullName evidence="1">UbiC transcription regulator-associated domain-containing protein</fullName>
    </recommendedName>
</protein>
<reference evidence="2" key="1">
    <citation type="journal article" date="2014" name="Int. J. Syst. Evol. Microbiol.">
        <title>Complete genome sequence of Corynebacterium casei LMG S-19264T (=DSM 44701T), isolated from a smear-ripened cheese.</title>
        <authorList>
            <consortium name="US DOE Joint Genome Institute (JGI-PGF)"/>
            <person name="Walter F."/>
            <person name="Albersmeier A."/>
            <person name="Kalinowski J."/>
            <person name="Ruckert C."/>
        </authorList>
    </citation>
    <scope>NUCLEOTIDE SEQUENCE</scope>
    <source>
        <strain evidence="2">JCM 13064</strain>
    </source>
</reference>
<dbReference type="Gene3D" id="3.40.1410.10">
    <property type="entry name" value="Chorismate lyase-like"/>
    <property type="match status" value="1"/>
</dbReference>
<dbReference type="SUPFAM" id="SSF64288">
    <property type="entry name" value="Chorismate lyase-like"/>
    <property type="match status" value="1"/>
</dbReference>
<dbReference type="GO" id="GO:0006355">
    <property type="term" value="P:regulation of DNA-templated transcription"/>
    <property type="evidence" value="ECO:0007669"/>
    <property type="project" value="InterPro"/>
</dbReference>
<gene>
    <name evidence="2" type="ORF">GCM10007964_49620</name>
</gene>
<dbReference type="InterPro" id="IPR028978">
    <property type="entry name" value="Chorismate_lyase_/UTRA_dom_sf"/>
</dbReference>
<accession>A0A917RD07</accession>
<feature type="domain" description="UbiC transcription regulator-associated" evidence="1">
    <location>
        <begin position="25"/>
        <end position="73"/>
    </location>
</feature>
<evidence type="ECO:0000259" key="1">
    <source>
        <dbReference type="Pfam" id="PF07702"/>
    </source>
</evidence>
<proteinExistence type="predicted"/>
<dbReference type="Pfam" id="PF07702">
    <property type="entry name" value="UTRA"/>
    <property type="match status" value="1"/>
</dbReference>
<sequence length="82" mass="8966">MLWRSAACTICRARAGCACGWPTSASARAATAAEARLLDERRGAPLLTMVRTTYDDQGRAVEHGSHVYQASHYSLEVTLIER</sequence>
<comment type="caution">
    <text evidence="2">The sequence shown here is derived from an EMBL/GenBank/DDBJ whole genome shotgun (WGS) entry which is preliminary data.</text>
</comment>
<dbReference type="EMBL" id="BMNT01000029">
    <property type="protein sequence ID" value="GGL01633.1"/>
    <property type="molecule type" value="Genomic_DNA"/>
</dbReference>
<dbReference type="RefSeq" id="WP_307837593.1">
    <property type="nucleotide sequence ID" value="NZ_BMNT01000029.1"/>
</dbReference>
<evidence type="ECO:0000313" key="2">
    <source>
        <dbReference type="EMBL" id="GGL01633.1"/>
    </source>
</evidence>
<dbReference type="GO" id="GO:0003677">
    <property type="term" value="F:DNA binding"/>
    <property type="evidence" value="ECO:0007669"/>
    <property type="project" value="InterPro"/>
</dbReference>
<dbReference type="Proteomes" id="UP000645217">
    <property type="component" value="Unassembled WGS sequence"/>
</dbReference>